<evidence type="ECO:0000256" key="1">
    <source>
        <dbReference type="ARBA" id="ARBA00001971"/>
    </source>
</evidence>
<protein>
    <recommendedName>
        <fullName evidence="17">Cytochrome P450</fullName>
    </recommendedName>
</protein>
<evidence type="ECO:0000256" key="8">
    <source>
        <dbReference type="ARBA" id="ARBA00022848"/>
    </source>
</evidence>
<dbReference type="PROSITE" id="PS00086">
    <property type="entry name" value="CYTOCHROME_P450"/>
    <property type="match status" value="1"/>
</dbReference>
<reference evidence="15 16" key="1">
    <citation type="submission" date="2024-07" db="EMBL/GenBank/DDBJ databases">
        <title>Chromosome-level genome assembly of the water stick insect Ranatra chinensis (Heteroptera: Nepidae).</title>
        <authorList>
            <person name="Liu X."/>
        </authorList>
    </citation>
    <scope>NUCLEOTIDE SEQUENCE [LARGE SCALE GENOMIC DNA]</scope>
    <source>
        <strain evidence="15">Cailab_2021Rc</strain>
        <tissue evidence="15">Muscle</tissue>
    </source>
</reference>
<name>A0ABD0Y7B8_9HEMI</name>
<dbReference type="InterPro" id="IPR002401">
    <property type="entry name" value="Cyt_P450_E_grp-I"/>
</dbReference>
<dbReference type="GO" id="GO:0004497">
    <property type="term" value="F:monooxygenase activity"/>
    <property type="evidence" value="ECO:0007669"/>
    <property type="project" value="UniProtKB-KW"/>
</dbReference>
<evidence type="ECO:0000256" key="12">
    <source>
        <dbReference type="ARBA" id="ARBA00023136"/>
    </source>
</evidence>
<dbReference type="PRINTS" id="PR00463">
    <property type="entry name" value="EP450I"/>
</dbReference>
<comment type="cofactor">
    <cofactor evidence="1 13">
        <name>heme</name>
        <dbReference type="ChEBI" id="CHEBI:30413"/>
    </cofactor>
</comment>
<sequence>MRQFFIIKQIIFFIKYICHFILFQDKVVDELNEIFGDSDRSVDLKDIQQMQYMEKVIKESLRYFPPVPLISRTITEDLILGDGTLIPPGVHLIIPTYVIHRQPHVFPEPKKFDPERFSEENMKGRHPLSYIPFSAGPRNCIGMFIL</sequence>
<feature type="binding site" description="axial binding residue" evidence="13">
    <location>
        <position position="140"/>
    </location>
    <ligand>
        <name>heme</name>
        <dbReference type="ChEBI" id="CHEBI:30413"/>
    </ligand>
    <ligandPart>
        <name>Fe</name>
        <dbReference type="ChEBI" id="CHEBI:18248"/>
    </ligandPart>
</feature>
<evidence type="ECO:0000256" key="3">
    <source>
        <dbReference type="ARBA" id="ARBA00004406"/>
    </source>
</evidence>
<keyword evidence="10 13" id="KW-0408">Iron</keyword>
<dbReference type="InterPro" id="IPR001128">
    <property type="entry name" value="Cyt_P450"/>
</dbReference>
<evidence type="ECO:0000256" key="4">
    <source>
        <dbReference type="ARBA" id="ARBA00010617"/>
    </source>
</evidence>
<keyword evidence="9 14" id="KW-0560">Oxidoreductase</keyword>
<dbReference type="PRINTS" id="PR00385">
    <property type="entry name" value="P450"/>
</dbReference>
<dbReference type="EMBL" id="JBFDAA010000012">
    <property type="protein sequence ID" value="KAL1123286.1"/>
    <property type="molecule type" value="Genomic_DNA"/>
</dbReference>
<evidence type="ECO:0000256" key="13">
    <source>
        <dbReference type="PIRSR" id="PIRSR602401-1"/>
    </source>
</evidence>
<dbReference type="InterPro" id="IPR017972">
    <property type="entry name" value="Cyt_P450_CS"/>
</dbReference>
<evidence type="ECO:0000256" key="5">
    <source>
        <dbReference type="ARBA" id="ARBA00022617"/>
    </source>
</evidence>
<evidence type="ECO:0000256" key="9">
    <source>
        <dbReference type="ARBA" id="ARBA00023002"/>
    </source>
</evidence>
<dbReference type="PANTHER" id="PTHR24291:SF189">
    <property type="entry name" value="CYTOCHROME P450 4C3-RELATED"/>
    <property type="match status" value="1"/>
</dbReference>
<keyword evidence="12" id="KW-0472">Membrane</keyword>
<dbReference type="AlphaFoldDB" id="A0ABD0Y7B8"/>
<proteinExistence type="inferred from homology"/>
<dbReference type="InterPro" id="IPR036396">
    <property type="entry name" value="Cyt_P450_sf"/>
</dbReference>
<keyword evidence="6 13" id="KW-0479">Metal-binding</keyword>
<dbReference type="GO" id="GO:0005789">
    <property type="term" value="C:endoplasmic reticulum membrane"/>
    <property type="evidence" value="ECO:0007669"/>
    <property type="project" value="UniProtKB-SubCell"/>
</dbReference>
<evidence type="ECO:0000256" key="6">
    <source>
        <dbReference type="ARBA" id="ARBA00022723"/>
    </source>
</evidence>
<comment type="caution">
    <text evidence="15">The sequence shown here is derived from an EMBL/GenBank/DDBJ whole genome shotgun (WGS) entry which is preliminary data.</text>
</comment>
<evidence type="ECO:0000313" key="16">
    <source>
        <dbReference type="Proteomes" id="UP001558652"/>
    </source>
</evidence>
<evidence type="ECO:0000256" key="11">
    <source>
        <dbReference type="ARBA" id="ARBA00023033"/>
    </source>
</evidence>
<comment type="subcellular location">
    <subcellularLocation>
        <location evidence="3">Endoplasmic reticulum membrane</location>
        <topology evidence="3">Peripheral membrane protein</topology>
    </subcellularLocation>
    <subcellularLocation>
        <location evidence="2">Microsome membrane</location>
        <topology evidence="2">Peripheral membrane protein</topology>
    </subcellularLocation>
</comment>
<keyword evidence="7" id="KW-0256">Endoplasmic reticulum</keyword>
<dbReference type="Proteomes" id="UP001558652">
    <property type="component" value="Unassembled WGS sequence"/>
</dbReference>
<evidence type="ECO:0000313" key="15">
    <source>
        <dbReference type="EMBL" id="KAL1123286.1"/>
    </source>
</evidence>
<evidence type="ECO:0000256" key="2">
    <source>
        <dbReference type="ARBA" id="ARBA00004174"/>
    </source>
</evidence>
<comment type="similarity">
    <text evidence="4 14">Belongs to the cytochrome P450 family.</text>
</comment>
<keyword evidence="8" id="KW-0492">Microsome</keyword>
<accession>A0ABD0Y7B8</accession>
<evidence type="ECO:0000256" key="14">
    <source>
        <dbReference type="RuleBase" id="RU000461"/>
    </source>
</evidence>
<dbReference type="SUPFAM" id="SSF48264">
    <property type="entry name" value="Cytochrome P450"/>
    <property type="match status" value="1"/>
</dbReference>
<keyword evidence="16" id="KW-1185">Reference proteome</keyword>
<dbReference type="InterPro" id="IPR050196">
    <property type="entry name" value="Cytochrome_P450_Monoox"/>
</dbReference>
<dbReference type="GO" id="GO:0046872">
    <property type="term" value="F:metal ion binding"/>
    <property type="evidence" value="ECO:0007669"/>
    <property type="project" value="UniProtKB-KW"/>
</dbReference>
<keyword evidence="5 13" id="KW-0349">Heme</keyword>
<organism evidence="15 16">
    <name type="scientific">Ranatra chinensis</name>
    <dbReference type="NCBI Taxonomy" id="642074"/>
    <lineage>
        <taxon>Eukaryota</taxon>
        <taxon>Metazoa</taxon>
        <taxon>Ecdysozoa</taxon>
        <taxon>Arthropoda</taxon>
        <taxon>Hexapoda</taxon>
        <taxon>Insecta</taxon>
        <taxon>Pterygota</taxon>
        <taxon>Neoptera</taxon>
        <taxon>Paraneoptera</taxon>
        <taxon>Hemiptera</taxon>
        <taxon>Heteroptera</taxon>
        <taxon>Panheteroptera</taxon>
        <taxon>Nepomorpha</taxon>
        <taxon>Nepidae</taxon>
        <taxon>Ranatrinae</taxon>
        <taxon>Ranatra</taxon>
    </lineage>
</organism>
<gene>
    <name evidence="15" type="ORF">AAG570_002372</name>
</gene>
<dbReference type="Gene3D" id="1.10.630.10">
    <property type="entry name" value="Cytochrome P450"/>
    <property type="match status" value="1"/>
</dbReference>
<evidence type="ECO:0008006" key="17">
    <source>
        <dbReference type="Google" id="ProtNLM"/>
    </source>
</evidence>
<dbReference type="PANTHER" id="PTHR24291">
    <property type="entry name" value="CYTOCHROME P450 FAMILY 4"/>
    <property type="match status" value="1"/>
</dbReference>
<evidence type="ECO:0000256" key="7">
    <source>
        <dbReference type="ARBA" id="ARBA00022824"/>
    </source>
</evidence>
<evidence type="ECO:0000256" key="10">
    <source>
        <dbReference type="ARBA" id="ARBA00023004"/>
    </source>
</evidence>
<keyword evidence="11 14" id="KW-0503">Monooxygenase</keyword>
<dbReference type="Pfam" id="PF00067">
    <property type="entry name" value="p450"/>
    <property type="match status" value="1"/>
</dbReference>